<name>A0A6C0C816_9ZZZZ</name>
<reference evidence="1" key="1">
    <citation type="journal article" date="2020" name="Nature">
        <title>Giant virus diversity and host interactions through global metagenomics.</title>
        <authorList>
            <person name="Schulz F."/>
            <person name="Roux S."/>
            <person name="Paez-Espino D."/>
            <person name="Jungbluth S."/>
            <person name="Walsh D.A."/>
            <person name="Denef V.J."/>
            <person name="McMahon K.D."/>
            <person name="Konstantinidis K.T."/>
            <person name="Eloe-Fadrosh E.A."/>
            <person name="Kyrpides N.C."/>
            <person name="Woyke T."/>
        </authorList>
    </citation>
    <scope>NUCLEOTIDE SEQUENCE</scope>
    <source>
        <strain evidence="1">GVMAG-M-3300020192-26</strain>
    </source>
</reference>
<evidence type="ECO:0008006" key="2">
    <source>
        <dbReference type="Google" id="ProtNLM"/>
    </source>
</evidence>
<accession>A0A6C0C816</accession>
<dbReference type="AlphaFoldDB" id="A0A6C0C816"/>
<dbReference type="EMBL" id="MN739356">
    <property type="protein sequence ID" value="QHT00571.1"/>
    <property type="molecule type" value="Genomic_DNA"/>
</dbReference>
<proteinExistence type="predicted"/>
<sequence>MDQILFGDIFVNIEQYLCIKDLYELSWSCKIFNNIITEEYIKKKAVNEINMRLRCNLGDNYNGFVEIMQKMDAALVGSSITQCLLNKTWKDGAFNIFTTVPMNAISPLKDYSNFSSESSDESNDNQDDSEIMKFMRAKGYVTKKTVVVRYDRHQHHIFLSPIHCYVNNLRIHLCPLYHSSKPITINQYTHNYIEYSVYKNIYKFTNNELYIHDMRGIFEKCTNLEAKHIYQAIDFYRTHRRGFKFYRAGSDKKLLSNNDILYSYFDVVRIRSNHKTIKNIFYRNKEHYIKNSTVRGVNKDEKIYDILEMSLHDKNKHFHVGKCGRSELCAVKLLCPEKTHLHCSYLDDNSSSEDLADEKELILIFV</sequence>
<evidence type="ECO:0000313" key="1">
    <source>
        <dbReference type="EMBL" id="QHT00571.1"/>
    </source>
</evidence>
<organism evidence="1">
    <name type="scientific">viral metagenome</name>
    <dbReference type="NCBI Taxonomy" id="1070528"/>
    <lineage>
        <taxon>unclassified sequences</taxon>
        <taxon>metagenomes</taxon>
        <taxon>organismal metagenomes</taxon>
    </lineage>
</organism>
<protein>
    <recommendedName>
        <fullName evidence="2">F-box domain-containing protein</fullName>
    </recommendedName>
</protein>